<dbReference type="FunFam" id="1.20.1250.20:FF:000197">
    <property type="entry name" value="Siderophore iron transporter 1"/>
    <property type="match status" value="1"/>
</dbReference>
<gene>
    <name evidence="10" type="ORF">QG37_08119</name>
</gene>
<evidence type="ECO:0000256" key="9">
    <source>
        <dbReference type="SAM" id="Phobius"/>
    </source>
</evidence>
<feature type="transmembrane region" description="Helical" evidence="9">
    <location>
        <begin position="177"/>
        <end position="195"/>
    </location>
</feature>
<dbReference type="VEuPathDB" id="FungiDB:CJI97_002130"/>
<dbReference type="EMBL" id="LGST01000067">
    <property type="protein sequence ID" value="KND95580.1"/>
    <property type="molecule type" value="Genomic_DNA"/>
</dbReference>
<dbReference type="InterPro" id="IPR036259">
    <property type="entry name" value="MFS_trans_sf"/>
</dbReference>
<dbReference type="Proteomes" id="UP000037122">
    <property type="component" value="Unassembled WGS sequence"/>
</dbReference>
<feature type="transmembrane region" description="Helical" evidence="9">
    <location>
        <begin position="330"/>
        <end position="352"/>
    </location>
</feature>
<comment type="subcellular location">
    <subcellularLocation>
        <location evidence="1">Endomembrane system</location>
        <topology evidence="1">Multi-pass membrane protein</topology>
    </subcellularLocation>
</comment>
<feature type="transmembrane region" description="Helical" evidence="9">
    <location>
        <begin position="215"/>
        <end position="236"/>
    </location>
</feature>
<proteinExistence type="inferred from homology"/>
<protein>
    <recommendedName>
        <fullName evidence="12">Major facilitator superfamily (MFS) profile domain-containing protein</fullName>
    </recommendedName>
</protein>
<dbReference type="GO" id="GO:0005886">
    <property type="term" value="C:plasma membrane"/>
    <property type="evidence" value="ECO:0007669"/>
    <property type="project" value="TreeGrafter"/>
</dbReference>
<evidence type="ECO:0000256" key="5">
    <source>
        <dbReference type="ARBA" id="ARBA00022989"/>
    </source>
</evidence>
<feature type="compositionally biased region" description="Basic and acidic residues" evidence="8">
    <location>
        <begin position="1"/>
        <end position="10"/>
    </location>
</feature>
<evidence type="ECO:0000256" key="1">
    <source>
        <dbReference type="ARBA" id="ARBA00004127"/>
    </source>
</evidence>
<comment type="similarity">
    <text evidence="2">Belongs to the major facilitator superfamily.</text>
</comment>
<feature type="region of interest" description="Disordered" evidence="8">
    <location>
        <begin position="1"/>
        <end position="23"/>
    </location>
</feature>
<feature type="transmembrane region" description="Helical" evidence="9">
    <location>
        <begin position="52"/>
        <end position="71"/>
    </location>
</feature>
<feature type="transmembrane region" description="Helical" evidence="9">
    <location>
        <begin position="469"/>
        <end position="491"/>
    </location>
</feature>
<dbReference type="VEuPathDB" id="FungiDB:B9J08_001948"/>
<accession>A0A0L0NPJ2</accession>
<sequence>MSEEKEDPHELGGNSSDINVEGHDNTAETKDVAVKSFGVKKSELLARQCSNVWFRLFFAFSIYLCAFAYSLDANTRTVFQTRATASYNKHSLLSTINVVKSVAGAASQPVYARLSDVFGRLELTIVSILFYAMGTVIESQAYDIERFAAGGVFYQVGYSGIVLMLEVLVADLSTMNWRLLAMLVPTLPFLKITWFSGNVTDALNKHHSWNYSIGIWAFIFPLASLPLLGCMIYMRWKASKTEEWRQVNQEEHESHVAANEHASPYESRLAQKTGFFERAVLKIQIYTIRLRYLVVDLFWRLDVIGVLFVICIFGFLLVPLTISGGERSSWAKASSIVPLVIGVVLIPLFVVWEGKFAKEPILPYRLLKDRGVWAALIISTLINFVSTMPGEYLYSVLMIGMGASDKAATRILSLPSFVGTVVGPFVAIVIVFVKRNKPFIIFGCCVWFASMGMFYHYRGDNNGISRQYYIDGVIAAQCVMGFGTGFFTYNVMLSIQTCTNHEYMAVLIALSLAVYNIGLGMGAAVSGAIWTQQLYGEIFKQMRKIGVDTSLASSAYSDPFKFIESYGWGTQPRIAVVLAYALIQRKLIIAGLVLCIPLVLASLCLRNHKLLPVYHLGEVSKEEAEREGKTVVVVNNYDDDPIVNFFKKIFRRKARSDSEV</sequence>
<evidence type="ECO:0008006" key="12">
    <source>
        <dbReference type="Google" id="ProtNLM"/>
    </source>
</evidence>
<evidence type="ECO:0000256" key="2">
    <source>
        <dbReference type="ARBA" id="ARBA00008335"/>
    </source>
</evidence>
<keyword evidence="3" id="KW-0813">Transport</keyword>
<evidence type="ECO:0000256" key="6">
    <source>
        <dbReference type="ARBA" id="ARBA00023065"/>
    </source>
</evidence>
<dbReference type="Gene3D" id="1.20.1250.20">
    <property type="entry name" value="MFS general substrate transporter like domains"/>
    <property type="match status" value="2"/>
</dbReference>
<dbReference type="SUPFAM" id="SSF103473">
    <property type="entry name" value="MFS general substrate transporter"/>
    <property type="match status" value="1"/>
</dbReference>
<evidence type="ECO:0000256" key="3">
    <source>
        <dbReference type="ARBA" id="ARBA00022448"/>
    </source>
</evidence>
<feature type="transmembrane region" description="Helical" evidence="9">
    <location>
        <begin position="439"/>
        <end position="457"/>
    </location>
</feature>
<keyword evidence="5 9" id="KW-1133">Transmembrane helix</keyword>
<feature type="transmembrane region" description="Helical" evidence="9">
    <location>
        <begin position="297"/>
        <end position="318"/>
    </location>
</feature>
<keyword evidence="6" id="KW-0406">Ion transport</keyword>
<organism evidence="10 11">
    <name type="scientific">Candidozyma auris</name>
    <name type="common">Yeast</name>
    <name type="synonym">Candida auris</name>
    <dbReference type="NCBI Taxonomy" id="498019"/>
    <lineage>
        <taxon>Eukaryota</taxon>
        <taxon>Fungi</taxon>
        <taxon>Dikarya</taxon>
        <taxon>Ascomycota</taxon>
        <taxon>Saccharomycotina</taxon>
        <taxon>Pichiomycetes</taxon>
        <taxon>Metschnikowiaceae</taxon>
        <taxon>Candidozyma</taxon>
    </lineage>
</organism>
<dbReference type="AlphaFoldDB" id="A0A0L0NPJ2"/>
<evidence type="ECO:0000256" key="4">
    <source>
        <dbReference type="ARBA" id="ARBA00022692"/>
    </source>
</evidence>
<dbReference type="GO" id="GO:0005774">
    <property type="term" value="C:vacuolar membrane"/>
    <property type="evidence" value="ECO:0007669"/>
    <property type="project" value="TreeGrafter"/>
</dbReference>
<dbReference type="PANTHER" id="PTHR23501">
    <property type="entry name" value="MAJOR FACILITATOR SUPERFAMILY"/>
    <property type="match status" value="1"/>
</dbReference>
<dbReference type="VEuPathDB" id="FungiDB:QG37_08119"/>
<dbReference type="VEuPathDB" id="FungiDB:CJJ07_005053"/>
<comment type="caution">
    <text evidence="10">The sequence shown here is derived from an EMBL/GenBank/DDBJ whole genome shotgun (WGS) entry which is preliminary data.</text>
</comment>
<reference evidence="11" key="1">
    <citation type="journal article" date="2015" name="BMC Genomics">
        <title>Draft genome of a commonly misdiagnosed multidrug resistant pathogen Candida auris.</title>
        <authorList>
            <person name="Chatterjee S."/>
            <person name="Alampalli S.V."/>
            <person name="Nageshan R.K."/>
            <person name="Chettiar S.T."/>
            <person name="Joshi S."/>
            <person name="Tatu U.S."/>
        </authorList>
    </citation>
    <scope>NUCLEOTIDE SEQUENCE [LARGE SCALE GENOMIC DNA]</scope>
    <source>
        <strain evidence="11">6684</strain>
    </source>
</reference>
<feature type="transmembrane region" description="Helical" evidence="9">
    <location>
        <begin position="117"/>
        <end position="137"/>
    </location>
</feature>
<feature type="transmembrane region" description="Helical" evidence="9">
    <location>
        <begin position="372"/>
        <end position="394"/>
    </location>
</feature>
<evidence type="ECO:0000313" key="10">
    <source>
        <dbReference type="EMBL" id="KND95580.1"/>
    </source>
</evidence>
<keyword evidence="7 9" id="KW-0472">Membrane</keyword>
<feature type="transmembrane region" description="Helical" evidence="9">
    <location>
        <begin position="503"/>
        <end position="530"/>
    </location>
</feature>
<feature type="transmembrane region" description="Helical" evidence="9">
    <location>
        <begin position="587"/>
        <end position="605"/>
    </location>
</feature>
<feature type="transmembrane region" description="Helical" evidence="9">
    <location>
        <begin position="152"/>
        <end position="170"/>
    </location>
</feature>
<evidence type="ECO:0000313" key="11">
    <source>
        <dbReference type="Proteomes" id="UP000037122"/>
    </source>
</evidence>
<dbReference type="GO" id="GO:0015343">
    <property type="term" value="F:siderophore-iron transmembrane transporter activity"/>
    <property type="evidence" value="ECO:0007669"/>
    <property type="project" value="TreeGrafter"/>
</dbReference>
<evidence type="ECO:0000256" key="7">
    <source>
        <dbReference type="ARBA" id="ARBA00023136"/>
    </source>
</evidence>
<dbReference type="VEuPathDB" id="FungiDB:CJI96_0002783"/>
<keyword evidence="4 9" id="KW-0812">Transmembrane</keyword>
<evidence type="ECO:0000256" key="8">
    <source>
        <dbReference type="SAM" id="MobiDB-lite"/>
    </source>
</evidence>
<name>A0A0L0NPJ2_CANAR</name>
<dbReference type="GO" id="GO:0005768">
    <property type="term" value="C:endosome"/>
    <property type="evidence" value="ECO:0007669"/>
    <property type="project" value="TreeGrafter"/>
</dbReference>
<dbReference type="PANTHER" id="PTHR23501:SF92">
    <property type="entry name" value="GLUTATHIONE EXCHANGER 1-RELATED"/>
    <property type="match status" value="1"/>
</dbReference>
<feature type="transmembrane region" description="Helical" evidence="9">
    <location>
        <begin position="414"/>
        <end position="432"/>
    </location>
</feature>
<dbReference type="VEuPathDB" id="FungiDB:CJJ09_003036"/>